<name>W0RG95_9BACT</name>
<protein>
    <submittedName>
        <fullName evidence="2">HNH endonuclease</fullName>
    </submittedName>
</protein>
<dbReference type="KEGG" id="gba:J421_0881"/>
<evidence type="ECO:0000313" key="3">
    <source>
        <dbReference type="Proteomes" id="UP000019151"/>
    </source>
</evidence>
<dbReference type="STRING" id="861299.J421_0881"/>
<dbReference type="Gene3D" id="1.10.30.50">
    <property type="match status" value="1"/>
</dbReference>
<dbReference type="Proteomes" id="UP000019151">
    <property type="component" value="Chromosome"/>
</dbReference>
<dbReference type="HOGENOM" id="CLU_099824_3_0_0"/>
<reference evidence="2 3" key="1">
    <citation type="journal article" date="2014" name="Genome Announc.">
        <title>Genome Sequence and Methylome of Soil Bacterium Gemmatirosa kalamazoonensis KBS708T, a Member of the Rarely Cultivated Gemmatimonadetes Phylum.</title>
        <authorList>
            <person name="Debruyn J.M."/>
            <person name="Radosevich M."/>
            <person name="Wommack K.E."/>
            <person name="Polson S.W."/>
            <person name="Hauser L.J."/>
            <person name="Fawaz M.N."/>
            <person name="Korlach J."/>
            <person name="Tsai Y.C."/>
        </authorList>
    </citation>
    <scope>NUCLEOTIDE SEQUENCE [LARGE SCALE GENOMIC DNA]</scope>
    <source>
        <strain evidence="2 3">KBS708</strain>
    </source>
</reference>
<dbReference type="AlphaFoldDB" id="W0RG95"/>
<sequence>MPAQCLLLDASYEPLAPLITLSRAMRLVLAGKAEIVEDEGRTVRAAERELRRPAVLRLVSHVAVPRRHRRGVTNTWLFARDEYRCAYCGRHERELGVREFLTRDHVLPTSRGGTNSWENCVTACRRCNGRKADRTPEEARMPLRADVALVAPHFARLAWPVRRLTALQQQYVALYFGDDVLAALR</sequence>
<keyword evidence="3" id="KW-1185">Reference proteome</keyword>
<dbReference type="PATRIC" id="fig|861299.3.peg.893"/>
<dbReference type="Pfam" id="PF14279">
    <property type="entry name" value="HNH_5"/>
    <property type="match status" value="1"/>
</dbReference>
<feature type="domain" description="HNH nuclease" evidence="1">
    <location>
        <begin position="72"/>
        <end position="129"/>
    </location>
</feature>
<dbReference type="GO" id="GO:0004519">
    <property type="term" value="F:endonuclease activity"/>
    <property type="evidence" value="ECO:0007669"/>
    <property type="project" value="UniProtKB-KW"/>
</dbReference>
<dbReference type="InterPro" id="IPR003615">
    <property type="entry name" value="HNH_nuc"/>
</dbReference>
<keyword evidence="2" id="KW-0255">Endonuclease</keyword>
<organism evidence="2 3">
    <name type="scientific">Gemmatirosa kalamazoonensis</name>
    <dbReference type="NCBI Taxonomy" id="861299"/>
    <lineage>
        <taxon>Bacteria</taxon>
        <taxon>Pseudomonadati</taxon>
        <taxon>Gemmatimonadota</taxon>
        <taxon>Gemmatimonadia</taxon>
        <taxon>Gemmatimonadales</taxon>
        <taxon>Gemmatimonadaceae</taxon>
        <taxon>Gemmatirosa</taxon>
    </lineage>
</organism>
<dbReference type="InParanoid" id="W0RG95"/>
<dbReference type="PANTHER" id="PTHR33877">
    <property type="entry name" value="SLL1193 PROTEIN"/>
    <property type="match status" value="1"/>
</dbReference>
<evidence type="ECO:0000259" key="1">
    <source>
        <dbReference type="SMART" id="SM00507"/>
    </source>
</evidence>
<keyword evidence="2" id="KW-0540">Nuclease</keyword>
<dbReference type="PANTHER" id="PTHR33877:SF2">
    <property type="entry name" value="OS07G0170200 PROTEIN"/>
    <property type="match status" value="1"/>
</dbReference>
<dbReference type="CDD" id="cd00085">
    <property type="entry name" value="HNHc"/>
    <property type="match status" value="1"/>
</dbReference>
<gene>
    <name evidence="2" type="ORF">J421_0881</name>
</gene>
<keyword evidence="2" id="KW-0378">Hydrolase</keyword>
<proteinExistence type="predicted"/>
<accession>W0RG95</accession>
<dbReference type="OrthoDB" id="9802901at2"/>
<dbReference type="InterPro" id="IPR029471">
    <property type="entry name" value="HNH_5"/>
</dbReference>
<dbReference type="SMART" id="SM00507">
    <property type="entry name" value="HNHc"/>
    <property type="match status" value="1"/>
</dbReference>
<dbReference type="InterPro" id="IPR052892">
    <property type="entry name" value="NA-targeting_endonuclease"/>
</dbReference>
<dbReference type="EMBL" id="CP007128">
    <property type="protein sequence ID" value="AHG88418.1"/>
    <property type="molecule type" value="Genomic_DNA"/>
</dbReference>
<dbReference type="eggNOG" id="COG1403">
    <property type="taxonomic scope" value="Bacteria"/>
</dbReference>
<evidence type="ECO:0000313" key="2">
    <source>
        <dbReference type="EMBL" id="AHG88418.1"/>
    </source>
</evidence>
<dbReference type="RefSeq" id="WP_025409957.1">
    <property type="nucleotide sequence ID" value="NZ_CP007128.1"/>
</dbReference>